<evidence type="ECO:0000313" key="2">
    <source>
        <dbReference type="Proteomes" id="UP001060085"/>
    </source>
</evidence>
<proteinExistence type="predicted"/>
<name>A0ACC0CDY7_CATRO</name>
<evidence type="ECO:0000313" key="1">
    <source>
        <dbReference type="EMBL" id="KAI5683110.1"/>
    </source>
</evidence>
<dbReference type="EMBL" id="CM044701">
    <property type="protein sequence ID" value="KAI5683110.1"/>
    <property type="molecule type" value="Genomic_DNA"/>
</dbReference>
<sequence>MSRLYPFPSSESEPRVSVASNDMILMDFNEERIRKRRRNSEEKEEEENLPNHVDSLPQEVAFDIISRLPIKSLIQFRFVCKSWENLSYDPNLVNLHLSKALKGNLCLIFHCDFPIKNFLYFVEFSPNSYEKEQKLGKFEIPFSNRMAEFNVIGSCNGLLCLVNSLLDETLYIYNPFTSKFKELPKPTPVYQDQIVMYGFGFHPITNQYKVIKITYYPNALNLNSIHRPGRGILLLHRHSNSSVQVFCVGKSSNQWRNIGKIPYKLQKNCSPVLLNGRLHWTANQVRNQGQHNPGVVRIVSFDLSDELFREIESPELGTHVYIRRDYHISSLGGCLCIVVPLRGTSDCSSLDIWVMKEYDMKESWVKEFNIGAFCPNFISQQDLYKSRGVWRSILTSRMIRVLCLLKNGDILLQYKGGTLVSYNPKNGLFNNITFPNMPKFFQTVPHIGSLNWVDSSS</sequence>
<accession>A0ACC0CDY7</accession>
<organism evidence="1 2">
    <name type="scientific">Catharanthus roseus</name>
    <name type="common">Madagascar periwinkle</name>
    <name type="synonym">Vinca rosea</name>
    <dbReference type="NCBI Taxonomy" id="4058"/>
    <lineage>
        <taxon>Eukaryota</taxon>
        <taxon>Viridiplantae</taxon>
        <taxon>Streptophyta</taxon>
        <taxon>Embryophyta</taxon>
        <taxon>Tracheophyta</taxon>
        <taxon>Spermatophyta</taxon>
        <taxon>Magnoliopsida</taxon>
        <taxon>eudicotyledons</taxon>
        <taxon>Gunneridae</taxon>
        <taxon>Pentapetalae</taxon>
        <taxon>asterids</taxon>
        <taxon>lamiids</taxon>
        <taxon>Gentianales</taxon>
        <taxon>Apocynaceae</taxon>
        <taxon>Rauvolfioideae</taxon>
        <taxon>Vinceae</taxon>
        <taxon>Catharanthinae</taxon>
        <taxon>Catharanthus</taxon>
    </lineage>
</organism>
<dbReference type="Proteomes" id="UP001060085">
    <property type="component" value="Linkage Group LG01"/>
</dbReference>
<gene>
    <name evidence="1" type="ORF">M9H77_04338</name>
</gene>
<protein>
    <submittedName>
        <fullName evidence="1">Uncharacterized protein</fullName>
    </submittedName>
</protein>
<comment type="caution">
    <text evidence="1">The sequence shown here is derived from an EMBL/GenBank/DDBJ whole genome shotgun (WGS) entry which is preliminary data.</text>
</comment>
<reference evidence="2" key="1">
    <citation type="journal article" date="2023" name="Nat. Plants">
        <title>Single-cell RNA sequencing provides a high-resolution roadmap for understanding the multicellular compartmentation of specialized metabolism.</title>
        <authorList>
            <person name="Sun S."/>
            <person name="Shen X."/>
            <person name="Li Y."/>
            <person name="Li Y."/>
            <person name="Wang S."/>
            <person name="Li R."/>
            <person name="Zhang H."/>
            <person name="Shen G."/>
            <person name="Guo B."/>
            <person name="Wei J."/>
            <person name="Xu J."/>
            <person name="St-Pierre B."/>
            <person name="Chen S."/>
            <person name="Sun C."/>
        </authorList>
    </citation>
    <scope>NUCLEOTIDE SEQUENCE [LARGE SCALE GENOMIC DNA]</scope>
</reference>
<keyword evidence="2" id="KW-1185">Reference proteome</keyword>